<evidence type="ECO:0000313" key="2">
    <source>
        <dbReference type="EMBL" id="TWU07298.1"/>
    </source>
</evidence>
<dbReference type="InterPro" id="IPR030489">
    <property type="entry name" value="TR_Rrf2-type_CS"/>
</dbReference>
<dbReference type="Proteomes" id="UP000320735">
    <property type="component" value="Unassembled WGS sequence"/>
</dbReference>
<dbReference type="Pfam" id="PF02082">
    <property type="entry name" value="Rrf2"/>
    <property type="match status" value="1"/>
</dbReference>
<dbReference type="PROSITE" id="PS51197">
    <property type="entry name" value="HTH_RRF2_2"/>
    <property type="match status" value="1"/>
</dbReference>
<dbReference type="GO" id="GO:0005829">
    <property type="term" value="C:cytosol"/>
    <property type="evidence" value="ECO:0007669"/>
    <property type="project" value="TreeGrafter"/>
</dbReference>
<dbReference type="Gene3D" id="1.10.10.10">
    <property type="entry name" value="Winged helix-like DNA-binding domain superfamily/Winged helix DNA-binding domain"/>
    <property type="match status" value="1"/>
</dbReference>
<keyword evidence="3" id="KW-1185">Reference proteome</keyword>
<dbReference type="PANTHER" id="PTHR33221:SF4">
    <property type="entry name" value="HTH-TYPE TRANSCRIPTIONAL REPRESSOR NSRR"/>
    <property type="match status" value="1"/>
</dbReference>
<comment type="caution">
    <text evidence="2">The sequence shown here is derived from an EMBL/GenBank/DDBJ whole genome shotgun (WGS) entry which is preliminary data.</text>
</comment>
<keyword evidence="1" id="KW-0238">DNA-binding</keyword>
<dbReference type="SUPFAM" id="SSF46785">
    <property type="entry name" value="Winged helix' DNA-binding domain"/>
    <property type="match status" value="1"/>
</dbReference>
<name>A0A5C6B5S7_9PLAN</name>
<dbReference type="GO" id="GO:0003700">
    <property type="term" value="F:DNA-binding transcription factor activity"/>
    <property type="evidence" value="ECO:0007669"/>
    <property type="project" value="TreeGrafter"/>
</dbReference>
<dbReference type="GO" id="GO:0003677">
    <property type="term" value="F:DNA binding"/>
    <property type="evidence" value="ECO:0007669"/>
    <property type="project" value="UniProtKB-KW"/>
</dbReference>
<protein>
    <submittedName>
        <fullName evidence="2">HTH-type transcriptional repressor NsrR</fullName>
    </submittedName>
</protein>
<accession>A0A5C6B5S7</accession>
<dbReference type="InterPro" id="IPR036390">
    <property type="entry name" value="WH_DNA-bd_sf"/>
</dbReference>
<evidence type="ECO:0000313" key="3">
    <source>
        <dbReference type="Proteomes" id="UP000320735"/>
    </source>
</evidence>
<dbReference type="PROSITE" id="PS01332">
    <property type="entry name" value="HTH_RRF2_1"/>
    <property type="match status" value="1"/>
</dbReference>
<reference evidence="2 3" key="1">
    <citation type="submission" date="2019-02" db="EMBL/GenBank/DDBJ databases">
        <title>Deep-cultivation of Planctomycetes and their phenomic and genomic characterization uncovers novel biology.</title>
        <authorList>
            <person name="Wiegand S."/>
            <person name="Jogler M."/>
            <person name="Boedeker C."/>
            <person name="Pinto D."/>
            <person name="Vollmers J."/>
            <person name="Rivas-Marin E."/>
            <person name="Kohn T."/>
            <person name="Peeters S.H."/>
            <person name="Heuer A."/>
            <person name="Rast P."/>
            <person name="Oberbeckmann S."/>
            <person name="Bunk B."/>
            <person name="Jeske O."/>
            <person name="Meyerdierks A."/>
            <person name="Storesund J.E."/>
            <person name="Kallscheuer N."/>
            <person name="Luecker S."/>
            <person name="Lage O.M."/>
            <person name="Pohl T."/>
            <person name="Merkel B.J."/>
            <person name="Hornburger P."/>
            <person name="Mueller R.-W."/>
            <person name="Bruemmer F."/>
            <person name="Labrenz M."/>
            <person name="Spormann A.M."/>
            <person name="Op Den Camp H."/>
            <person name="Overmann J."/>
            <person name="Amann R."/>
            <person name="Jetten M.S.M."/>
            <person name="Mascher T."/>
            <person name="Medema M.H."/>
            <person name="Devos D.P."/>
            <person name="Kaster A.-K."/>
            <person name="Ovreas L."/>
            <person name="Rohde M."/>
            <person name="Galperin M.Y."/>
            <person name="Jogler C."/>
        </authorList>
    </citation>
    <scope>NUCLEOTIDE SEQUENCE [LARGE SCALE GENOMIC DNA]</scope>
    <source>
        <strain evidence="2 3">CA54</strain>
    </source>
</reference>
<organism evidence="2 3">
    <name type="scientific">Symmachiella macrocystis</name>
    <dbReference type="NCBI Taxonomy" id="2527985"/>
    <lineage>
        <taxon>Bacteria</taxon>
        <taxon>Pseudomonadati</taxon>
        <taxon>Planctomycetota</taxon>
        <taxon>Planctomycetia</taxon>
        <taxon>Planctomycetales</taxon>
        <taxon>Planctomycetaceae</taxon>
        <taxon>Symmachiella</taxon>
    </lineage>
</organism>
<dbReference type="InterPro" id="IPR036388">
    <property type="entry name" value="WH-like_DNA-bd_sf"/>
</dbReference>
<dbReference type="EMBL" id="SJPP01000003">
    <property type="protein sequence ID" value="TWU07298.1"/>
    <property type="molecule type" value="Genomic_DNA"/>
</dbReference>
<dbReference type="AlphaFoldDB" id="A0A5C6B5S7"/>
<sequence length="158" mass="17910">MHKRCIFSLFLKFEFLMRLTTHTDFALRTLMYLASTRKRTTAAEVAQLYKISTHHMSKVVNQLARLGYVRSIRGIGGGIELAQQPEDVRLGDVVETFEGNMHLLDCVATEDVCAIQSFCKLKGVLAEAERLQLEYLNSLTLADVIPTKRQFNRIESTG</sequence>
<gene>
    <name evidence="2" type="primary">nsrR</name>
    <name evidence="2" type="ORF">CA54_57040</name>
</gene>
<dbReference type="NCBIfam" id="TIGR00738">
    <property type="entry name" value="rrf2_super"/>
    <property type="match status" value="1"/>
</dbReference>
<dbReference type="PANTHER" id="PTHR33221">
    <property type="entry name" value="WINGED HELIX-TURN-HELIX TRANSCRIPTIONAL REGULATOR, RRF2 FAMILY"/>
    <property type="match status" value="1"/>
</dbReference>
<proteinExistence type="predicted"/>
<evidence type="ECO:0000256" key="1">
    <source>
        <dbReference type="ARBA" id="ARBA00023125"/>
    </source>
</evidence>
<dbReference type="InterPro" id="IPR000944">
    <property type="entry name" value="Tscrpt_reg_Rrf2"/>
</dbReference>